<dbReference type="InterPro" id="IPR002885">
    <property type="entry name" value="PPR_rpt"/>
</dbReference>
<dbReference type="InterPro" id="IPR033490">
    <property type="entry name" value="LRP130"/>
</dbReference>
<dbReference type="PANTHER" id="PTHR46669">
    <property type="entry name" value="LEUCINE-RICH PPR MOTIF-CONTAINING PROTEIN, MITOCHONDRIAL"/>
    <property type="match status" value="1"/>
</dbReference>
<dbReference type="NCBIfam" id="TIGR00756">
    <property type="entry name" value="PPR"/>
    <property type="match status" value="2"/>
</dbReference>
<dbReference type="GO" id="GO:0003730">
    <property type="term" value="F:mRNA 3'-UTR binding"/>
    <property type="evidence" value="ECO:0007669"/>
    <property type="project" value="TreeGrafter"/>
</dbReference>
<feature type="repeat" description="PPR" evidence="1">
    <location>
        <begin position="213"/>
        <end position="247"/>
    </location>
</feature>
<protein>
    <submittedName>
        <fullName evidence="2">Leucine rich pentatricopeptide repeat containing</fullName>
    </submittedName>
</protein>
<gene>
    <name evidence="2" type="primary">LRPPRC</name>
</gene>
<keyword evidence="3" id="KW-1185">Reference proteome</keyword>
<evidence type="ECO:0000256" key="1">
    <source>
        <dbReference type="PROSITE-ProRule" id="PRU00708"/>
    </source>
</evidence>
<dbReference type="Pfam" id="PF13812">
    <property type="entry name" value="PPR_3"/>
    <property type="match status" value="2"/>
</dbReference>
<evidence type="ECO:0000313" key="2">
    <source>
        <dbReference type="Ensembl" id="ENSLLEP00000010725.1"/>
    </source>
</evidence>
<organism evidence="2 3">
    <name type="scientific">Leptobrachium leishanense</name>
    <name type="common">Leishan spiny toad</name>
    <dbReference type="NCBI Taxonomy" id="445787"/>
    <lineage>
        <taxon>Eukaryota</taxon>
        <taxon>Metazoa</taxon>
        <taxon>Chordata</taxon>
        <taxon>Craniata</taxon>
        <taxon>Vertebrata</taxon>
        <taxon>Euteleostomi</taxon>
        <taxon>Amphibia</taxon>
        <taxon>Batrachia</taxon>
        <taxon>Anura</taxon>
        <taxon>Pelobatoidea</taxon>
        <taxon>Megophryidae</taxon>
        <taxon>Leptobrachium</taxon>
    </lineage>
</organism>
<dbReference type="PROSITE" id="PS51375">
    <property type="entry name" value="PPR"/>
    <property type="match status" value="2"/>
</dbReference>
<dbReference type="GO" id="GO:0005634">
    <property type="term" value="C:nucleus"/>
    <property type="evidence" value="ECO:0007669"/>
    <property type="project" value="TreeGrafter"/>
</dbReference>
<dbReference type="Gene3D" id="1.25.40.10">
    <property type="entry name" value="Tetratricopeptide repeat domain"/>
    <property type="match status" value="4"/>
</dbReference>
<reference evidence="2" key="2">
    <citation type="submission" date="2025-09" db="UniProtKB">
        <authorList>
            <consortium name="Ensembl"/>
        </authorList>
    </citation>
    <scope>IDENTIFICATION</scope>
</reference>
<dbReference type="OrthoDB" id="185373at2759"/>
<dbReference type="PANTHER" id="PTHR46669:SF1">
    <property type="entry name" value="LEUCINE-RICH PPR MOTIF-CONTAINING PROTEIN, MITOCHONDRIAL"/>
    <property type="match status" value="1"/>
</dbReference>
<dbReference type="InterPro" id="IPR011990">
    <property type="entry name" value="TPR-like_helical_dom_sf"/>
</dbReference>
<proteinExistence type="predicted"/>
<reference evidence="2" key="1">
    <citation type="submission" date="2025-08" db="UniProtKB">
        <authorList>
            <consortium name="Ensembl"/>
        </authorList>
    </citation>
    <scope>IDENTIFICATION</scope>
</reference>
<dbReference type="GO" id="GO:0070129">
    <property type="term" value="P:regulation of mitochondrial translation"/>
    <property type="evidence" value="ECO:0007669"/>
    <property type="project" value="TreeGrafter"/>
</dbReference>
<dbReference type="GO" id="GO:0005739">
    <property type="term" value="C:mitochondrion"/>
    <property type="evidence" value="ECO:0007669"/>
    <property type="project" value="TreeGrafter"/>
</dbReference>
<feature type="repeat" description="PPR" evidence="1">
    <location>
        <begin position="178"/>
        <end position="212"/>
    </location>
</feature>
<evidence type="ECO:0000313" key="3">
    <source>
        <dbReference type="Proteomes" id="UP000694569"/>
    </source>
</evidence>
<dbReference type="Pfam" id="PF01535">
    <property type="entry name" value="PPR"/>
    <property type="match status" value="4"/>
</dbReference>
<accession>A0A8C5M7W7</accession>
<dbReference type="Ensembl" id="ENSLLET00000011142.1">
    <property type="protein sequence ID" value="ENSLLEP00000010725.1"/>
    <property type="gene ID" value="ENSLLEG00000006826.1"/>
</dbReference>
<sequence>MSSLLAGARLVLRSGLHSLPRHHVRLSPARYLLCSPRLCSIAAEQEGNANNETPIAFQLQRSRQFDWALSKLDLSVRRTGRITKTLLLKIFHDSCRSGTPGSNQVLLLLRSCGSLLPELPLTERTELAHKIWEKLQASGTVYDVSHYNALLKVYLQNEHKFSPTEFLAKMEDANVEPNRVTYQRLIAAYCNEGDIEGASKILGFMKSKDLPISEAVFNNLITGHARAGDLESAKNILNVMQGAGIEPGADTRVALLTAYAEKGDIDSIKQTLGNVETTKGVLSARELMQVISSLAKAGYPQHVQDVLEHMQCDKIYRPDAMNLCLSLMTQGFEDTAFQVLKAFFSSSKDQHENAVQHGNFFLQHCVALDLPASKVKQFIDGMRELNLHSTPLQFTTHCALSTHKADLALDLMKIMKEDGLPVRPHYCWPLLVHYQKEKNVKGTINVLKALNDIGVEPDLQTYSYVLPVFGNEQQALDALVNNECYINNNFLHVMQLRKEASAGNLENVLALLSSPDSPSVDLDHFRSSLIIAFRKFSDIHLMAQITALLYKDDHDCQAPSGSTDPLGYFLYYLIDSMSESEVRAKEARLRQYFHQLKKMDVTISINLFRGIRNLLFERHIPELSKSVASLANVQVSQSISDPDKINALEEKIKLLKAENNPILSDLGLLISKVYADENLEKALELRATYGQEHFTIGMYASLISLCCRQGKAEEAFSLKQELDLKYPSAVLDVNKYLQLVTVFADSGRLSDAIDILKELKEKGNIMEIQVGTFCFRILNTLAMRGEVEAVNQLHEAIVTLDLVKPSSNFCSPLVLVHLEKFESFSISQALRGDLPQALDAMIDCSKKYSCSPLMHNYLCRLMEARDTELLQKAMDHVSREKGEMAMLYSLFFAFLETGKYKEAKKIIETPGLRAQPGRLDWFAKRCIAMNKMEMLENMVDSTQKLFECDRDELYFYLLQLCKEKNNWEKADAVWTKMQEENVIPREKTLILLADIYQRNNKDVPFDIQENWNLKQTETPFPPSYYTDEPVVEKRILLLSKKRKGIEAYYVFEEAEKTSVVLNHATYTSLIKVLLSNGLLKEALKVKTIAENHIKGFTLNSVACSLLIITQARRDYLKDAITTLETMLKDDKMPSQLSITRLVQALAMKGDVKTIEAVEQMLVKLEPVMPILSRLYTSNKILAHLTNGNVDETMEFIESLYTGENTMQVTNMSFVLKVIMEKRMETVLDKFRAMAERLANHFSVYRPVTELFLQYIHAKRKEDARQLLERFSCIEEQTSTLLSFIIRTAHKPGQVVASEVISDLLELVPHFPNKEVPYSYLMKCYESDKDVDGAFALYEKMKTENIPTNELILKRLAGLLKNAGRPVPFTEPPESFQFYVQKLKEKEQDRDDGDNEH</sequence>
<name>A0A8C5M7W7_9ANUR</name>
<dbReference type="Proteomes" id="UP000694569">
    <property type="component" value="Unplaced"/>
</dbReference>
<dbReference type="GeneTree" id="ENSGT00960000186682"/>